<organism evidence="3 4">
    <name type="scientific">Phytophthora citrophthora</name>
    <dbReference type="NCBI Taxonomy" id="4793"/>
    <lineage>
        <taxon>Eukaryota</taxon>
        <taxon>Sar</taxon>
        <taxon>Stramenopiles</taxon>
        <taxon>Oomycota</taxon>
        <taxon>Peronosporomycetes</taxon>
        <taxon>Peronosporales</taxon>
        <taxon>Peronosporaceae</taxon>
        <taxon>Phytophthora</taxon>
    </lineage>
</organism>
<evidence type="ECO:0000313" key="4">
    <source>
        <dbReference type="Proteomes" id="UP001259832"/>
    </source>
</evidence>
<accession>A0AAD9G3J0</accession>
<gene>
    <name evidence="1" type="ORF">P3T76_013415</name>
    <name evidence="2" type="ORF">P3T76_013429</name>
    <name evidence="3" type="ORF">P3T76_013437</name>
</gene>
<proteinExistence type="predicted"/>
<comment type="caution">
    <text evidence="3">The sequence shown here is derived from an EMBL/GenBank/DDBJ whole genome shotgun (WGS) entry which is preliminary data.</text>
</comment>
<dbReference type="Proteomes" id="UP001259832">
    <property type="component" value="Unassembled WGS sequence"/>
</dbReference>
<dbReference type="EMBL" id="JASMQC010000035">
    <property type="protein sequence ID" value="KAK1931248.1"/>
    <property type="molecule type" value="Genomic_DNA"/>
</dbReference>
<evidence type="ECO:0000313" key="2">
    <source>
        <dbReference type="EMBL" id="KAK1931240.1"/>
    </source>
</evidence>
<dbReference type="AlphaFoldDB" id="A0AAD9G3J0"/>
<reference evidence="3" key="1">
    <citation type="submission" date="2023-08" db="EMBL/GenBank/DDBJ databases">
        <title>Reference Genome Resource for the Citrus Pathogen Phytophthora citrophthora.</title>
        <authorList>
            <person name="Moller H."/>
            <person name="Coetzee B."/>
            <person name="Rose L.J."/>
            <person name="Van Niekerk J.M."/>
        </authorList>
    </citation>
    <scope>NUCLEOTIDE SEQUENCE</scope>
    <source>
        <strain evidence="3">STE-U-9442</strain>
    </source>
</reference>
<keyword evidence="4" id="KW-1185">Reference proteome</keyword>
<dbReference type="EMBL" id="JASMQC010000035">
    <property type="protein sequence ID" value="KAK1931240.1"/>
    <property type="molecule type" value="Genomic_DNA"/>
</dbReference>
<evidence type="ECO:0000313" key="3">
    <source>
        <dbReference type="EMBL" id="KAK1931248.1"/>
    </source>
</evidence>
<evidence type="ECO:0000313" key="1">
    <source>
        <dbReference type="EMBL" id="KAK1931226.1"/>
    </source>
</evidence>
<sequence>MTLYSPGSSDPVLEIAAGMQFKSYTNQDDDLSLTYKKQLVFESGHNPYAIHERKRIVALNWHRNLGYNSNNFLANEHLFSSRTTIS</sequence>
<dbReference type="EMBL" id="JASMQC010000035">
    <property type="protein sequence ID" value="KAK1931226.1"/>
    <property type="molecule type" value="Genomic_DNA"/>
</dbReference>
<protein>
    <submittedName>
        <fullName evidence="3">Uncharacterized protein</fullName>
    </submittedName>
</protein>
<name>A0AAD9G3J0_9STRA</name>